<dbReference type="OrthoDB" id="9769598at2"/>
<keyword evidence="5" id="KW-1185">Reference proteome</keyword>
<dbReference type="PANTHER" id="PTHR42951:SF4">
    <property type="entry name" value="ACYL-COENZYME A THIOESTERASE MBLAC2"/>
    <property type="match status" value="1"/>
</dbReference>
<accession>A0A5P9NFX4</accession>
<dbReference type="AlphaFoldDB" id="A0A5P9NFX4"/>
<comment type="similarity">
    <text evidence="1">Belongs to the metallo-beta-lactamase superfamily. Class-B beta-lactamase family.</text>
</comment>
<dbReference type="Pfam" id="PF00753">
    <property type="entry name" value="Lactamase_B"/>
    <property type="match status" value="1"/>
</dbReference>
<evidence type="ECO:0000259" key="3">
    <source>
        <dbReference type="SMART" id="SM00849"/>
    </source>
</evidence>
<evidence type="ECO:0000256" key="1">
    <source>
        <dbReference type="ARBA" id="ARBA00005250"/>
    </source>
</evidence>
<reference evidence="4 5" key="1">
    <citation type="submission" date="2019-02" db="EMBL/GenBank/DDBJ databases">
        <authorList>
            <person name="Li S.-H."/>
        </authorList>
    </citation>
    <scope>NUCLEOTIDE SEQUENCE [LARGE SCALE GENOMIC DNA]</scope>
    <source>
        <strain evidence="4 5">IMCC14385</strain>
    </source>
</reference>
<keyword evidence="4" id="KW-0378">Hydrolase</keyword>
<dbReference type="SUPFAM" id="SSF56281">
    <property type="entry name" value="Metallo-hydrolase/oxidoreductase"/>
    <property type="match status" value="1"/>
</dbReference>
<dbReference type="RefSeq" id="WP_152660812.1">
    <property type="nucleotide sequence ID" value="NZ_CP036422.1"/>
</dbReference>
<feature type="signal peptide" evidence="2">
    <location>
        <begin position="1"/>
        <end position="23"/>
    </location>
</feature>
<dbReference type="InterPro" id="IPR036866">
    <property type="entry name" value="RibonucZ/Hydroxyglut_hydro"/>
</dbReference>
<protein>
    <submittedName>
        <fullName evidence="4">MBL fold metallo-hydrolase</fullName>
    </submittedName>
</protein>
<dbReference type="GO" id="GO:0016787">
    <property type="term" value="F:hydrolase activity"/>
    <property type="evidence" value="ECO:0007669"/>
    <property type="project" value="UniProtKB-KW"/>
</dbReference>
<dbReference type="GO" id="GO:0017001">
    <property type="term" value="P:antibiotic catabolic process"/>
    <property type="evidence" value="ECO:0007669"/>
    <property type="project" value="UniProtKB-ARBA"/>
</dbReference>
<dbReference type="Proteomes" id="UP000326287">
    <property type="component" value="Chromosome"/>
</dbReference>
<dbReference type="EMBL" id="CP036422">
    <property type="protein sequence ID" value="QFU74700.1"/>
    <property type="molecule type" value="Genomic_DNA"/>
</dbReference>
<name>A0A5P9NFX4_9GAMM</name>
<feature type="domain" description="Metallo-beta-lactamase" evidence="3">
    <location>
        <begin position="48"/>
        <end position="233"/>
    </location>
</feature>
<sequence length="300" mass="32134">MKPLLHALAGLSLAALASTHSLAQEAAPEVEVKVTPIAGPLYLLQGRGGNIVASVGEDGALIVDSDYANYAPAHQAAVAELTGSDAAPKFLLNTHWHFDHTGGNNFFGERGSVIIAHQNIRSRMSTRQDMKALGRVIEPSPKPALPVVTYGDSIALHFNGDDIQVEHFPTGHTDGDSILFFAAENVVHMGDTFFFDRFPFVDIGSGGNAFGLIANIEAVLIRIDDDTIVVPGHGTLTDKAGLERYHNMLVTTSSLVVAKLEEGMPIERITEEGLGDEWDSWGTGFIDEAKFISFIAGSLD</sequence>
<dbReference type="InterPro" id="IPR050855">
    <property type="entry name" value="NDM-1-like"/>
</dbReference>
<evidence type="ECO:0000313" key="5">
    <source>
        <dbReference type="Proteomes" id="UP000326287"/>
    </source>
</evidence>
<dbReference type="SMART" id="SM00849">
    <property type="entry name" value="Lactamase_B"/>
    <property type="match status" value="1"/>
</dbReference>
<proteinExistence type="inferred from homology"/>
<keyword evidence="2" id="KW-0732">Signal</keyword>
<dbReference type="Gene3D" id="3.60.15.10">
    <property type="entry name" value="Ribonuclease Z/Hydroxyacylglutathione hydrolase-like"/>
    <property type="match status" value="1"/>
</dbReference>
<dbReference type="KEGG" id="halc:EY643_02970"/>
<gene>
    <name evidence="4" type="ORF">EY643_02970</name>
</gene>
<feature type="chain" id="PRO_5025001380" evidence="2">
    <location>
        <begin position="24"/>
        <end position="300"/>
    </location>
</feature>
<organism evidence="4 5">
    <name type="scientific">Halioglobus maricola</name>
    <dbReference type="NCBI Taxonomy" id="2601894"/>
    <lineage>
        <taxon>Bacteria</taxon>
        <taxon>Pseudomonadati</taxon>
        <taxon>Pseudomonadota</taxon>
        <taxon>Gammaproteobacteria</taxon>
        <taxon>Cellvibrionales</taxon>
        <taxon>Halieaceae</taxon>
        <taxon>Halioglobus</taxon>
    </lineage>
</organism>
<dbReference type="PANTHER" id="PTHR42951">
    <property type="entry name" value="METALLO-BETA-LACTAMASE DOMAIN-CONTAINING"/>
    <property type="match status" value="1"/>
</dbReference>
<dbReference type="InterPro" id="IPR001279">
    <property type="entry name" value="Metallo-B-lactamas"/>
</dbReference>
<evidence type="ECO:0000313" key="4">
    <source>
        <dbReference type="EMBL" id="QFU74700.1"/>
    </source>
</evidence>
<dbReference type="CDD" id="cd16282">
    <property type="entry name" value="metallo-hydrolase-like_MBL-fold"/>
    <property type="match status" value="1"/>
</dbReference>
<evidence type="ECO:0000256" key="2">
    <source>
        <dbReference type="SAM" id="SignalP"/>
    </source>
</evidence>